<keyword evidence="2" id="KW-1185">Reference proteome</keyword>
<reference evidence="1 2" key="1">
    <citation type="submission" date="2024-04" db="EMBL/GenBank/DDBJ databases">
        <title>Phyllosticta paracitricarpa is synonymous to the EU quarantine fungus P. citricarpa based on phylogenomic analyses.</title>
        <authorList>
            <consortium name="Lawrence Berkeley National Laboratory"/>
            <person name="Van Ingen-Buijs V.A."/>
            <person name="Van Westerhoven A.C."/>
            <person name="Haridas S."/>
            <person name="Skiadas P."/>
            <person name="Martin F."/>
            <person name="Groenewald J.Z."/>
            <person name="Crous P.W."/>
            <person name="Seidl M.F."/>
        </authorList>
    </citation>
    <scope>NUCLEOTIDE SEQUENCE [LARGE SCALE GENOMIC DNA]</scope>
    <source>
        <strain evidence="1 2">CBS 123371</strain>
    </source>
</reference>
<organism evidence="1 2">
    <name type="scientific">Phyllosticta citriasiana</name>
    <dbReference type="NCBI Taxonomy" id="595635"/>
    <lineage>
        <taxon>Eukaryota</taxon>
        <taxon>Fungi</taxon>
        <taxon>Dikarya</taxon>
        <taxon>Ascomycota</taxon>
        <taxon>Pezizomycotina</taxon>
        <taxon>Dothideomycetes</taxon>
        <taxon>Dothideomycetes incertae sedis</taxon>
        <taxon>Botryosphaeriales</taxon>
        <taxon>Phyllostictaceae</taxon>
        <taxon>Phyllosticta</taxon>
    </lineage>
</organism>
<sequence length="201" mass="22820">MQKYVAVELHDGCPEHALHAKWFRTCGQYNIFSGQVPPRLHFPGWNCSRTLPTVIQTDRFTLWGEPFPVSAVTGCIVGTALASKRRRLYGSSGMSVVSARQLRVSRWSSLPLDFLTCHATRPRTPSCMHVRFDPLSEYTWSKTIPCFDEVLCYRFSSRRGCCCSIPFHWFLGCEGGRKASRLPSLLVVAHPQLPWSLLTTR</sequence>
<name>A0ABR1KWZ1_9PEZI</name>
<proteinExistence type="predicted"/>
<evidence type="ECO:0000313" key="2">
    <source>
        <dbReference type="Proteomes" id="UP001363622"/>
    </source>
</evidence>
<evidence type="ECO:0000313" key="1">
    <source>
        <dbReference type="EMBL" id="KAK7523372.1"/>
    </source>
</evidence>
<protein>
    <submittedName>
        <fullName evidence="1">Uncharacterized protein</fullName>
    </submittedName>
</protein>
<gene>
    <name evidence="1" type="ORF">IWZ03DRAFT_2269</name>
</gene>
<dbReference type="EMBL" id="JBBPHU010000001">
    <property type="protein sequence ID" value="KAK7523372.1"/>
    <property type="molecule type" value="Genomic_DNA"/>
</dbReference>
<comment type="caution">
    <text evidence="1">The sequence shown here is derived from an EMBL/GenBank/DDBJ whole genome shotgun (WGS) entry which is preliminary data.</text>
</comment>
<dbReference type="Proteomes" id="UP001363622">
    <property type="component" value="Unassembled WGS sequence"/>
</dbReference>
<accession>A0ABR1KWZ1</accession>